<dbReference type="Proteomes" id="UP001162131">
    <property type="component" value="Unassembled WGS sequence"/>
</dbReference>
<feature type="chain" id="PRO_5043650496" description="Secreted protein" evidence="1">
    <location>
        <begin position="19"/>
        <end position="85"/>
    </location>
</feature>
<proteinExistence type="predicted"/>
<evidence type="ECO:0008006" key="4">
    <source>
        <dbReference type="Google" id="ProtNLM"/>
    </source>
</evidence>
<name>A0AAU9JAG8_9CILI</name>
<dbReference type="AlphaFoldDB" id="A0AAU9JAG8"/>
<comment type="caution">
    <text evidence="2">The sequence shown here is derived from an EMBL/GenBank/DDBJ whole genome shotgun (WGS) entry which is preliminary data.</text>
</comment>
<organism evidence="2 3">
    <name type="scientific">Blepharisma stoltei</name>
    <dbReference type="NCBI Taxonomy" id="1481888"/>
    <lineage>
        <taxon>Eukaryota</taxon>
        <taxon>Sar</taxon>
        <taxon>Alveolata</taxon>
        <taxon>Ciliophora</taxon>
        <taxon>Postciliodesmatophora</taxon>
        <taxon>Heterotrichea</taxon>
        <taxon>Heterotrichida</taxon>
        <taxon>Blepharismidae</taxon>
        <taxon>Blepharisma</taxon>
    </lineage>
</organism>
<gene>
    <name evidence="2" type="ORF">BSTOLATCC_MIC27791</name>
</gene>
<keyword evidence="3" id="KW-1185">Reference proteome</keyword>
<reference evidence="2" key="1">
    <citation type="submission" date="2021-09" db="EMBL/GenBank/DDBJ databases">
        <authorList>
            <consortium name="AG Swart"/>
            <person name="Singh M."/>
            <person name="Singh A."/>
            <person name="Seah K."/>
            <person name="Emmerich C."/>
        </authorList>
    </citation>
    <scope>NUCLEOTIDE SEQUENCE</scope>
    <source>
        <strain evidence="2">ATCC30299</strain>
    </source>
</reference>
<evidence type="ECO:0000313" key="3">
    <source>
        <dbReference type="Proteomes" id="UP001162131"/>
    </source>
</evidence>
<sequence>MYLKLNLILIIKIFLKLARLIVKMVHTCQKVFDSLSLISIFGSNHFTAKILFFKHQEINTILNTKYAMTSFCENLMLIFKKIFQN</sequence>
<feature type="signal peptide" evidence="1">
    <location>
        <begin position="1"/>
        <end position="18"/>
    </location>
</feature>
<keyword evidence="1" id="KW-0732">Signal</keyword>
<protein>
    <recommendedName>
        <fullName evidence="4">Secreted protein</fullName>
    </recommendedName>
</protein>
<evidence type="ECO:0000313" key="2">
    <source>
        <dbReference type="EMBL" id="CAG9320953.1"/>
    </source>
</evidence>
<dbReference type="EMBL" id="CAJZBQ010000027">
    <property type="protein sequence ID" value="CAG9320953.1"/>
    <property type="molecule type" value="Genomic_DNA"/>
</dbReference>
<evidence type="ECO:0000256" key="1">
    <source>
        <dbReference type="SAM" id="SignalP"/>
    </source>
</evidence>
<accession>A0AAU9JAG8</accession>